<evidence type="ECO:0000313" key="2">
    <source>
        <dbReference type="Proteomes" id="UP000236726"/>
    </source>
</evidence>
<gene>
    <name evidence="1" type="ORF">SAMN05216537_12037</name>
</gene>
<protein>
    <submittedName>
        <fullName evidence="1">Uncharacterized protein</fullName>
    </submittedName>
</protein>
<evidence type="ECO:0000313" key="1">
    <source>
        <dbReference type="EMBL" id="SEG05466.1"/>
    </source>
</evidence>
<organism evidence="1 2">
    <name type="scientific">Lachnospira multipara</name>
    <dbReference type="NCBI Taxonomy" id="28051"/>
    <lineage>
        <taxon>Bacteria</taxon>
        <taxon>Bacillati</taxon>
        <taxon>Bacillota</taxon>
        <taxon>Clostridia</taxon>
        <taxon>Lachnospirales</taxon>
        <taxon>Lachnospiraceae</taxon>
        <taxon>Lachnospira</taxon>
    </lineage>
</organism>
<dbReference type="STRING" id="1410661.GCA_000702205_00056"/>
<dbReference type="EMBL" id="FNUL01000020">
    <property type="protein sequence ID" value="SEG05466.1"/>
    <property type="molecule type" value="Genomic_DNA"/>
</dbReference>
<reference evidence="1 2" key="1">
    <citation type="submission" date="2016-10" db="EMBL/GenBank/DDBJ databases">
        <authorList>
            <person name="de Groot N.N."/>
        </authorList>
    </citation>
    <scope>NUCLEOTIDE SEQUENCE [LARGE SCALE GENOMIC DNA]</scope>
    <source>
        <strain evidence="1 2">D15d</strain>
    </source>
</reference>
<keyword evidence="2" id="KW-1185">Reference proteome</keyword>
<dbReference type="RefSeq" id="WP_103953492.1">
    <property type="nucleotide sequence ID" value="NZ_FNUL01000020.1"/>
</dbReference>
<proteinExistence type="predicted"/>
<sequence length="402" mass="44426">MSEITLTNSNELSFEENDISALTEKISLDVRTKEVPKNRSISMPIAKLSTLGAGVSSLIPRLNTVTQTTTMNVSGLYQLANASVGDTLKIAKNGNFWGAFKTAEGTSKFAQLKAADPISATSTIAMNVNPAMLMMSVALFSIEKELGNIADMEKQILSFLQIEKESEIEADVVTLNEIIQKYKHNWDNEHYIASNHKMVLDIKRTSRKNMISFQKSVSGALKSNKIVVAQGQVNNTLNELQKKFKYYRLSLYSFSLASLVEIMLSGNFKEENIQAAINEIRKNSDEYRNCFNECSLFLEKLSNGSIESNVLKGLGTASNAMGKLIGSIPKIKKGPVDEFLQDAGGKLKSNASRISNEVIESFAEVSNPNTGVFIQKMEDMILIYDKTTEICFDKDNVYLIAG</sequence>
<accession>A0A1H5X2L8</accession>
<dbReference type="AlphaFoldDB" id="A0A1H5X2L8"/>
<dbReference type="Proteomes" id="UP000236726">
    <property type="component" value="Unassembled WGS sequence"/>
</dbReference>
<name>A0A1H5X2L8_9FIRM</name>